<name>A0A2C8F701_9BACT</name>
<protein>
    <submittedName>
        <fullName evidence="1">Uncharacterized protein</fullName>
    </submittedName>
</protein>
<dbReference type="Proteomes" id="UP000219215">
    <property type="component" value="Chromosome DPRO"/>
</dbReference>
<accession>A0A2C8F701</accession>
<dbReference type="EMBL" id="LT907975">
    <property type="protein sequence ID" value="SOB58140.1"/>
    <property type="molecule type" value="Genomic_DNA"/>
</dbReference>
<dbReference type="KEGG" id="pprf:DPRO_1253"/>
<dbReference type="AlphaFoldDB" id="A0A2C8F701"/>
<organism evidence="1 2">
    <name type="scientific">Pseudodesulfovibrio profundus</name>
    <dbReference type="NCBI Taxonomy" id="57320"/>
    <lineage>
        <taxon>Bacteria</taxon>
        <taxon>Pseudomonadati</taxon>
        <taxon>Thermodesulfobacteriota</taxon>
        <taxon>Desulfovibrionia</taxon>
        <taxon>Desulfovibrionales</taxon>
        <taxon>Desulfovibrionaceae</taxon>
    </lineage>
</organism>
<sequence>MGNGSAKYTGAGIVTSSEGGSLADVAVEIAHHDLQCLIFQDEALFRDELSAISFCSEMRTCKINVLWSARLDSLPTRVQLHAMRLAGCQHLELSLPVEEADQAYDLVREYGFDMTLRHPDGTPYAVDVPDYTVAEREAVCGIFPDLHTAQFDLAVAYFKARRYRDVMLPLAKSMTLGFPANELCLNLLACLSAAKHYPEMAAGLLKQARYGNSHPVVDKNADTLRSWVRNGGDVRGIRLLLEPARASLKMA</sequence>
<gene>
    <name evidence="1" type="ORF">DPRO_1253</name>
</gene>
<proteinExistence type="predicted"/>
<reference evidence="2" key="1">
    <citation type="submission" date="2017-09" db="EMBL/GenBank/DDBJ databases">
        <authorList>
            <person name="Regsiter A."/>
            <person name="William W."/>
        </authorList>
    </citation>
    <scope>NUCLEOTIDE SEQUENCE [LARGE SCALE GENOMIC DNA]</scope>
    <source>
        <strain evidence="2">500-1</strain>
    </source>
</reference>
<keyword evidence="2" id="KW-1185">Reference proteome</keyword>
<evidence type="ECO:0000313" key="1">
    <source>
        <dbReference type="EMBL" id="SOB58140.1"/>
    </source>
</evidence>
<evidence type="ECO:0000313" key="2">
    <source>
        <dbReference type="Proteomes" id="UP000219215"/>
    </source>
</evidence>